<dbReference type="EMBL" id="JANBVO010000061">
    <property type="protein sequence ID" value="KAJ9132084.1"/>
    <property type="molecule type" value="Genomic_DNA"/>
</dbReference>
<dbReference type="PROSITE" id="PS00059">
    <property type="entry name" value="ADH_ZINC"/>
    <property type="match status" value="1"/>
</dbReference>
<evidence type="ECO:0000256" key="1">
    <source>
        <dbReference type="ARBA" id="ARBA00001947"/>
    </source>
</evidence>
<keyword evidence="5" id="KW-0560">Oxidoreductase</keyword>
<dbReference type="InterPro" id="IPR013149">
    <property type="entry name" value="ADH-like_C"/>
</dbReference>
<dbReference type="SUPFAM" id="SSF50129">
    <property type="entry name" value="GroES-like"/>
    <property type="match status" value="1"/>
</dbReference>
<comment type="cofactor">
    <cofactor evidence="1 7">
        <name>Zn(2+)</name>
        <dbReference type="ChEBI" id="CHEBI:29105"/>
    </cofactor>
</comment>
<keyword evidence="4 7" id="KW-0862">Zinc</keyword>
<proteinExistence type="inferred from homology"/>
<dbReference type="PANTHER" id="PTHR42940:SF7">
    <property type="entry name" value="ALCOHOL DEHYDROGENASE-LIKE N-TERMINAL DOMAIN-CONTAINING PROTEIN"/>
    <property type="match status" value="1"/>
</dbReference>
<feature type="domain" description="Alcohol dehydrogenase-like N-terminal" evidence="9">
    <location>
        <begin position="35"/>
        <end position="117"/>
    </location>
</feature>
<dbReference type="InterPro" id="IPR002328">
    <property type="entry name" value="ADH_Zn_CS"/>
</dbReference>
<reference evidence="10" key="1">
    <citation type="submission" date="2022-07" db="EMBL/GenBank/DDBJ databases">
        <title>Fungi with potential for degradation of polypropylene.</title>
        <authorList>
            <person name="Gostincar C."/>
        </authorList>
    </citation>
    <scope>NUCLEOTIDE SEQUENCE</scope>
    <source>
        <strain evidence="10">EXF-13308</strain>
    </source>
</reference>
<evidence type="ECO:0000256" key="2">
    <source>
        <dbReference type="ARBA" id="ARBA00008072"/>
    </source>
</evidence>
<accession>A0AA38R7R9</accession>
<organism evidence="10 11">
    <name type="scientific">Pleurostoma richardsiae</name>
    <dbReference type="NCBI Taxonomy" id="41990"/>
    <lineage>
        <taxon>Eukaryota</taxon>
        <taxon>Fungi</taxon>
        <taxon>Dikarya</taxon>
        <taxon>Ascomycota</taxon>
        <taxon>Pezizomycotina</taxon>
        <taxon>Sordariomycetes</taxon>
        <taxon>Sordariomycetidae</taxon>
        <taxon>Calosphaeriales</taxon>
        <taxon>Pleurostomataceae</taxon>
        <taxon>Pleurostoma</taxon>
    </lineage>
</organism>
<dbReference type="PANTHER" id="PTHR42940">
    <property type="entry name" value="ALCOHOL DEHYDROGENASE 1-RELATED"/>
    <property type="match status" value="1"/>
</dbReference>
<keyword evidence="3 7" id="KW-0479">Metal-binding</keyword>
<evidence type="ECO:0000259" key="9">
    <source>
        <dbReference type="Pfam" id="PF08240"/>
    </source>
</evidence>
<dbReference type="Gene3D" id="3.90.180.10">
    <property type="entry name" value="Medium-chain alcohol dehydrogenases, catalytic domain"/>
    <property type="match status" value="1"/>
</dbReference>
<evidence type="ECO:0000313" key="10">
    <source>
        <dbReference type="EMBL" id="KAJ9132084.1"/>
    </source>
</evidence>
<keyword evidence="11" id="KW-1185">Reference proteome</keyword>
<dbReference type="GO" id="GO:0005737">
    <property type="term" value="C:cytoplasm"/>
    <property type="evidence" value="ECO:0007669"/>
    <property type="project" value="TreeGrafter"/>
</dbReference>
<dbReference type="Gene3D" id="3.40.50.720">
    <property type="entry name" value="NAD(P)-binding Rossmann-like Domain"/>
    <property type="match status" value="1"/>
</dbReference>
<evidence type="ECO:0000256" key="5">
    <source>
        <dbReference type="ARBA" id="ARBA00023002"/>
    </source>
</evidence>
<dbReference type="Pfam" id="PF00107">
    <property type="entry name" value="ADH_zinc_N"/>
    <property type="match status" value="1"/>
</dbReference>
<feature type="domain" description="Alcohol dehydrogenase-like C-terminal" evidence="8">
    <location>
        <begin position="157"/>
        <end position="280"/>
    </location>
</feature>
<dbReference type="InterPro" id="IPR013154">
    <property type="entry name" value="ADH-like_N"/>
</dbReference>
<evidence type="ECO:0000259" key="8">
    <source>
        <dbReference type="Pfam" id="PF00107"/>
    </source>
</evidence>
<dbReference type="AlphaFoldDB" id="A0AA38R7R9"/>
<dbReference type="SUPFAM" id="SSF51735">
    <property type="entry name" value="NAD(P)-binding Rossmann-fold domains"/>
    <property type="match status" value="1"/>
</dbReference>
<keyword evidence="6" id="KW-0520">NAD</keyword>
<comment type="caution">
    <text evidence="10">The sequence shown here is derived from an EMBL/GenBank/DDBJ whole genome shotgun (WGS) entry which is preliminary data.</text>
</comment>
<dbReference type="Proteomes" id="UP001174694">
    <property type="component" value="Unassembled WGS sequence"/>
</dbReference>
<evidence type="ECO:0000256" key="7">
    <source>
        <dbReference type="RuleBase" id="RU361277"/>
    </source>
</evidence>
<dbReference type="GO" id="GO:0008270">
    <property type="term" value="F:zinc ion binding"/>
    <property type="evidence" value="ECO:0007669"/>
    <property type="project" value="InterPro"/>
</dbReference>
<comment type="similarity">
    <text evidence="2 7">Belongs to the zinc-containing alcohol dehydrogenase family.</text>
</comment>
<dbReference type="FunFam" id="3.40.50.720:FF:000039">
    <property type="entry name" value="Alcohol dehydrogenase AdhP"/>
    <property type="match status" value="1"/>
</dbReference>
<evidence type="ECO:0000256" key="6">
    <source>
        <dbReference type="ARBA" id="ARBA00023027"/>
    </source>
</evidence>
<dbReference type="GO" id="GO:0004022">
    <property type="term" value="F:alcohol dehydrogenase (NAD+) activity"/>
    <property type="evidence" value="ECO:0007669"/>
    <property type="project" value="TreeGrafter"/>
</dbReference>
<evidence type="ECO:0000256" key="4">
    <source>
        <dbReference type="ARBA" id="ARBA00022833"/>
    </source>
</evidence>
<evidence type="ECO:0000313" key="11">
    <source>
        <dbReference type="Proteomes" id="UP001174694"/>
    </source>
</evidence>
<dbReference type="InterPro" id="IPR011032">
    <property type="entry name" value="GroES-like_sf"/>
</dbReference>
<dbReference type="Pfam" id="PF08240">
    <property type="entry name" value="ADH_N"/>
    <property type="match status" value="1"/>
</dbReference>
<dbReference type="InterPro" id="IPR036291">
    <property type="entry name" value="NAD(P)-bd_dom_sf"/>
</dbReference>
<sequence length="317" mass="33580">MAPQLPKSYKAIVLNSPGADFIIKDVPLKEPGKAKSWSKVPGHEIVGDVVSVGEGVTQFKGGERVGGPWHGGHDNTCRACQRGQFVICDNEVINGISRDGGYAEYVILRSEAVVRVPADLSPVETAPLLCAGVTVFNGMRKMHIEQGNLVAVQGLGGLGHLAVQYADKMGYRVVALSHGPDKKDFATKLVAQFYIDTTNEDPAKALQDLGGAQMICATSPNGKSIGRLVGGLAAGGKLLVLGAAGPVEFNTVEMISKAASVHGHPSGHTLDCEEAIQFAAHHGVKCMVEPFPLNDVKKAVDHMLRGKVRFRGVLTME</sequence>
<name>A0AA38R7R9_9PEZI</name>
<protein>
    <submittedName>
        <fullName evidence="10">Alcohol dehydrogenase</fullName>
    </submittedName>
</protein>
<evidence type="ECO:0000256" key="3">
    <source>
        <dbReference type="ARBA" id="ARBA00022723"/>
    </source>
</evidence>
<gene>
    <name evidence="10" type="ORF">NKR23_g11445</name>
</gene>